<reference evidence="2 3" key="1">
    <citation type="submission" date="2022-06" db="EMBL/GenBank/DDBJ databases">
        <title>Paraconexibacter antarcticus.</title>
        <authorList>
            <person name="Kim C.S."/>
        </authorList>
    </citation>
    <scope>NUCLEOTIDE SEQUENCE [LARGE SCALE GENOMIC DNA]</scope>
    <source>
        <strain evidence="2 3">02-257</strain>
    </source>
</reference>
<evidence type="ECO:0000313" key="3">
    <source>
        <dbReference type="Proteomes" id="UP001056035"/>
    </source>
</evidence>
<dbReference type="RefSeq" id="WP_254571735.1">
    <property type="nucleotide sequence ID" value="NZ_CP098502.1"/>
</dbReference>
<dbReference type="Proteomes" id="UP001056035">
    <property type="component" value="Chromosome"/>
</dbReference>
<dbReference type="NCBIfam" id="TIGR02622">
    <property type="entry name" value="CDP_4_6_dhtase"/>
    <property type="match status" value="1"/>
</dbReference>
<protein>
    <submittedName>
        <fullName evidence="2">CDP-glucose 4,6-dehydratase</fullName>
        <ecNumber evidence="2">4.2.1.45</ecNumber>
    </submittedName>
</protein>
<gene>
    <name evidence="2" type="primary">rfbG</name>
    <name evidence="2" type="ORF">NBH00_02265</name>
</gene>
<dbReference type="InterPro" id="IPR016040">
    <property type="entry name" value="NAD(P)-bd_dom"/>
</dbReference>
<dbReference type="Gene3D" id="3.90.25.10">
    <property type="entry name" value="UDP-galactose 4-epimerase, domain 1"/>
    <property type="match status" value="1"/>
</dbReference>
<dbReference type="SUPFAM" id="SSF51735">
    <property type="entry name" value="NAD(P)-binding Rossmann-fold domains"/>
    <property type="match status" value="1"/>
</dbReference>
<evidence type="ECO:0000313" key="2">
    <source>
        <dbReference type="EMBL" id="UTI65043.1"/>
    </source>
</evidence>
<dbReference type="InterPro" id="IPR036291">
    <property type="entry name" value="NAD(P)-bd_dom_sf"/>
</dbReference>
<dbReference type="EC" id="4.2.1.45" evidence="2"/>
<evidence type="ECO:0000259" key="1">
    <source>
        <dbReference type="Pfam" id="PF16363"/>
    </source>
</evidence>
<organism evidence="2 3">
    <name type="scientific">Paraconexibacter antarcticus</name>
    <dbReference type="NCBI Taxonomy" id="2949664"/>
    <lineage>
        <taxon>Bacteria</taxon>
        <taxon>Bacillati</taxon>
        <taxon>Actinomycetota</taxon>
        <taxon>Thermoleophilia</taxon>
        <taxon>Solirubrobacterales</taxon>
        <taxon>Paraconexibacteraceae</taxon>
        <taxon>Paraconexibacter</taxon>
    </lineage>
</organism>
<dbReference type="PANTHER" id="PTHR43000">
    <property type="entry name" value="DTDP-D-GLUCOSE 4,6-DEHYDRATASE-RELATED"/>
    <property type="match status" value="1"/>
</dbReference>
<dbReference type="GO" id="GO:0047733">
    <property type="term" value="F:CDP-glucose 4,6-dehydratase activity"/>
    <property type="evidence" value="ECO:0007669"/>
    <property type="project" value="UniProtKB-EC"/>
</dbReference>
<dbReference type="Pfam" id="PF16363">
    <property type="entry name" value="GDP_Man_Dehyd"/>
    <property type="match status" value="1"/>
</dbReference>
<dbReference type="Gene3D" id="3.40.50.720">
    <property type="entry name" value="NAD(P)-binding Rossmann-like Domain"/>
    <property type="match status" value="1"/>
</dbReference>
<name>A0ABY5DSP9_9ACTN</name>
<dbReference type="InterPro" id="IPR013445">
    <property type="entry name" value="CDP_4_6_deHydtase"/>
</dbReference>
<proteinExistence type="predicted"/>
<dbReference type="EMBL" id="CP098502">
    <property type="protein sequence ID" value="UTI65043.1"/>
    <property type="molecule type" value="Genomic_DNA"/>
</dbReference>
<sequence>MSEPVDSPSRPGVVDPAFWRGRRVLLTGHTGFKGAWLTLWLQELGAEVTGFSRGIPTEPSLYALARVADGLAGDVEGDIRDAAAVLAAVDAAAPDIVIHMAAQPMVRRSFAEPRETYETNVMGTVNVLDAVRVAGAGTVRAVVNVTSDKCYDNAEGREQRPFVEDDPKGGHDPYSNSKGCAELVADAYRRSFFSGPAGVRLASVRAGNVIGGGDWGEDRLVPDILRGAAAGSVIPIRRPDAVRPWQHVLNPLSGYLVVAQALCSDDPPVRDVAAGGWNFGPAADDVRPVGWLVSRLTELWPGDPPRWEIDPGPHPHEAGYLALDSGKARSQLGWSPAWDLEQTLAAIVAWHAGVRDGADPRAFTLAQIRAFAISCPPAAGG</sequence>
<keyword evidence="3" id="KW-1185">Reference proteome</keyword>
<keyword evidence="2" id="KW-0456">Lyase</keyword>
<feature type="domain" description="NAD(P)-binding" evidence="1">
    <location>
        <begin position="25"/>
        <end position="345"/>
    </location>
</feature>
<accession>A0ABY5DSP9</accession>